<protein>
    <submittedName>
        <fullName evidence="2">Retrotransposon nucleocapsid protein</fullName>
    </submittedName>
</protein>
<reference evidence="2 3" key="1">
    <citation type="submission" date="2014-09" db="EMBL/GenBank/DDBJ databases">
        <authorList>
            <person name="Magalhaes I.L.F."/>
            <person name="Oliveira U."/>
            <person name="Santos F.R."/>
            <person name="Vidigal T.H.D.A."/>
            <person name="Brescovit A.D."/>
            <person name="Santos A.J."/>
        </authorList>
    </citation>
    <scope>NUCLEOTIDE SEQUENCE [LARGE SCALE GENOMIC DNA]</scope>
</reference>
<evidence type="ECO:0000313" key="3">
    <source>
        <dbReference type="Proteomes" id="UP000054845"/>
    </source>
</evidence>
<proteinExistence type="predicted"/>
<accession>A0A0P1BEX6</accession>
<dbReference type="PANTHER" id="PTHR15503:SF22">
    <property type="entry name" value="TRANSPOSON TY3-I GAG POLYPROTEIN"/>
    <property type="match status" value="1"/>
</dbReference>
<dbReference type="InterPro" id="IPR043502">
    <property type="entry name" value="DNA/RNA_pol_sf"/>
</dbReference>
<feature type="domain" description="Reverse transcriptase" evidence="1">
    <location>
        <begin position="176"/>
        <end position="245"/>
    </location>
</feature>
<evidence type="ECO:0000313" key="2">
    <source>
        <dbReference type="EMBL" id="CEH14713.1"/>
    </source>
</evidence>
<dbReference type="InterPro" id="IPR032567">
    <property type="entry name" value="RTL1-rel"/>
</dbReference>
<dbReference type="OrthoDB" id="3262920at2759"/>
<dbReference type="EMBL" id="CCYA01000248">
    <property type="protein sequence ID" value="CEH14713.1"/>
    <property type="molecule type" value="Genomic_DNA"/>
</dbReference>
<dbReference type="InterPro" id="IPR000477">
    <property type="entry name" value="RT_dom"/>
</dbReference>
<dbReference type="AlphaFoldDB" id="A0A0P1BEX6"/>
<dbReference type="PANTHER" id="PTHR15503">
    <property type="entry name" value="LDOC1 RELATED"/>
    <property type="match status" value="1"/>
</dbReference>
<name>A0A0P1BEX6_9BASI</name>
<sequence>MERWPFYVFPAMHKLVLGMDWQERTHPYYDWKNKRLVFEQLDRPLAPESTMLVSPDADLRAVITGSPPQPDHEEWLMLAELIAKDLDELDEVRKTIPEKYHEFADVFSTVQASELPPHQLFDHRIELLPGSQPPVRRLYHSSRDELELLWAYIDNMLAKGFIRPSRSEAASPVLFVDKKDGTKRLCIDYRGLNSVTMKDRNPIPLIDEQLDRLAGAILFTKLDLLGAYNLVRIREGDEWKTAFNC</sequence>
<keyword evidence="3" id="KW-1185">Reference proteome</keyword>
<dbReference type="Gene3D" id="3.10.10.10">
    <property type="entry name" value="HIV Type 1 Reverse Transcriptase, subunit A, domain 1"/>
    <property type="match status" value="1"/>
</dbReference>
<organism evidence="2 3">
    <name type="scientific">Ceraceosorus bombacis</name>
    <dbReference type="NCBI Taxonomy" id="401625"/>
    <lineage>
        <taxon>Eukaryota</taxon>
        <taxon>Fungi</taxon>
        <taxon>Dikarya</taxon>
        <taxon>Basidiomycota</taxon>
        <taxon>Ustilaginomycotina</taxon>
        <taxon>Exobasidiomycetes</taxon>
        <taxon>Ceraceosorales</taxon>
        <taxon>Ceraceosoraceae</taxon>
        <taxon>Ceraceosorus</taxon>
    </lineage>
</organism>
<dbReference type="Proteomes" id="UP000054845">
    <property type="component" value="Unassembled WGS sequence"/>
</dbReference>
<dbReference type="CDD" id="cd01647">
    <property type="entry name" value="RT_LTR"/>
    <property type="match status" value="1"/>
</dbReference>
<evidence type="ECO:0000259" key="1">
    <source>
        <dbReference type="Pfam" id="PF00078"/>
    </source>
</evidence>
<dbReference type="Pfam" id="PF00078">
    <property type="entry name" value="RVT_1"/>
    <property type="match status" value="1"/>
</dbReference>
<dbReference type="STRING" id="401625.A0A0P1BEX6"/>
<dbReference type="SUPFAM" id="SSF56672">
    <property type="entry name" value="DNA/RNA polymerases"/>
    <property type="match status" value="1"/>
</dbReference>